<evidence type="ECO:0000256" key="1">
    <source>
        <dbReference type="SAM" id="SignalP"/>
    </source>
</evidence>
<dbReference type="Proteomes" id="UP001207918">
    <property type="component" value="Unassembled WGS sequence"/>
</dbReference>
<dbReference type="InterPro" id="IPR010496">
    <property type="entry name" value="AL/BT2_dom"/>
</dbReference>
<gene>
    <name evidence="3" type="ORF">J6I44_05825</name>
</gene>
<keyword evidence="4" id="KW-1185">Reference proteome</keyword>
<reference evidence="3 4" key="1">
    <citation type="submission" date="2021-03" db="EMBL/GenBank/DDBJ databases">
        <title>Aliifodinibius sp. nov., a new bacterium isolated from saline soil.</title>
        <authorList>
            <person name="Galisteo C."/>
            <person name="De La Haba R."/>
            <person name="Sanchez-Porro C."/>
            <person name="Ventosa A."/>
        </authorList>
    </citation>
    <scope>NUCLEOTIDE SEQUENCE [LARGE SCALE GENOMIC DNA]</scope>
    <source>
        <strain evidence="3 4">1BSP15-2V2</strain>
    </source>
</reference>
<comment type="caution">
    <text evidence="3">The sequence shown here is derived from an EMBL/GenBank/DDBJ whole genome shotgun (WGS) entry which is preliminary data.</text>
</comment>
<organism evidence="3 4">
    <name type="scientific">Fodinibius salsisoli</name>
    <dbReference type="NCBI Taxonomy" id="2820877"/>
    <lineage>
        <taxon>Bacteria</taxon>
        <taxon>Pseudomonadati</taxon>
        <taxon>Balneolota</taxon>
        <taxon>Balneolia</taxon>
        <taxon>Balneolales</taxon>
        <taxon>Balneolaceae</taxon>
        <taxon>Fodinibius</taxon>
    </lineage>
</organism>
<keyword evidence="1" id="KW-0732">Signal</keyword>
<dbReference type="Pfam" id="PF06439">
    <property type="entry name" value="3keto-disac_hyd"/>
    <property type="match status" value="1"/>
</dbReference>
<dbReference type="PROSITE" id="PS51257">
    <property type="entry name" value="PROKAR_LIPOPROTEIN"/>
    <property type="match status" value="1"/>
</dbReference>
<evidence type="ECO:0000313" key="3">
    <source>
        <dbReference type="EMBL" id="MCW9706361.1"/>
    </source>
</evidence>
<accession>A0ABT3PK99</accession>
<dbReference type="Gene3D" id="2.60.120.560">
    <property type="entry name" value="Exo-inulinase, domain 1"/>
    <property type="match status" value="1"/>
</dbReference>
<evidence type="ECO:0000313" key="4">
    <source>
        <dbReference type="Proteomes" id="UP001207918"/>
    </source>
</evidence>
<feature type="signal peptide" evidence="1">
    <location>
        <begin position="1"/>
        <end position="28"/>
    </location>
</feature>
<feature type="chain" id="PRO_5045642672" evidence="1">
    <location>
        <begin position="29"/>
        <end position="259"/>
    </location>
</feature>
<proteinExistence type="predicted"/>
<protein>
    <submittedName>
        <fullName evidence="3">DUF1080 domain-containing protein</fullName>
    </submittedName>
</protein>
<name>A0ABT3PK99_9BACT</name>
<feature type="domain" description="3-keto-alpha-glucoside-1,2-lyase/3-keto-2-hydroxy-glucal hydratase" evidence="2">
    <location>
        <begin position="62"/>
        <end position="254"/>
    </location>
</feature>
<dbReference type="RefSeq" id="WP_265765066.1">
    <property type="nucleotide sequence ID" value="NZ_JAGGJA010000003.1"/>
</dbReference>
<evidence type="ECO:0000259" key="2">
    <source>
        <dbReference type="Pfam" id="PF06439"/>
    </source>
</evidence>
<sequence>MKNNIPFTLITCAASLLIIFVATGSSCAQEQEMKPEDTEVWEPVPPKVDPGAFSPSPPPSDATVLFDGSDFAEWQTAEGNKPSWESSDDHMTVVKGTGAIETKKEFGSVQLHVEWRAPEKIEGEGQGRGNSGIFLQKRYEVQVLDAYNNETYVNGMAGSIYKQHIPLANAARPAGEWQSYDIIFIAPKFAEDGSLESPARVTLFWNGVLVQHDVELEGPTEYIGHPSYEAHSQKASLMLQDHSNPVSFRNIWVRGLAEE</sequence>
<dbReference type="EMBL" id="JAGGJA010000003">
    <property type="protein sequence ID" value="MCW9706361.1"/>
    <property type="molecule type" value="Genomic_DNA"/>
</dbReference>